<dbReference type="RefSeq" id="WP_078766249.1">
    <property type="nucleotide sequence ID" value="NZ_FUXZ01000008.1"/>
</dbReference>
<accession>A0A1T4VPW9</accession>
<keyword evidence="5" id="KW-1185">Reference proteome</keyword>
<feature type="signal peptide" evidence="3">
    <location>
        <begin position="1"/>
        <end position="20"/>
    </location>
</feature>
<dbReference type="PANTHER" id="PTHR43649">
    <property type="entry name" value="ARABINOSE-BINDING PROTEIN-RELATED"/>
    <property type="match status" value="1"/>
</dbReference>
<dbReference type="InterPro" id="IPR050490">
    <property type="entry name" value="Bact_solute-bd_prot1"/>
</dbReference>
<dbReference type="AlphaFoldDB" id="A0A1T4VPW9"/>
<keyword evidence="1 3" id="KW-0732">Signal</keyword>
<dbReference type="Proteomes" id="UP000190814">
    <property type="component" value="Unassembled WGS sequence"/>
</dbReference>
<dbReference type="OrthoDB" id="55273at2"/>
<reference evidence="4 5" key="1">
    <citation type="submission" date="2017-02" db="EMBL/GenBank/DDBJ databases">
        <authorList>
            <person name="Peterson S.W."/>
        </authorList>
    </citation>
    <scope>NUCLEOTIDE SEQUENCE [LARGE SCALE GENOMIC DNA]</scope>
    <source>
        <strain evidence="4 5">ATCC 35992</strain>
    </source>
</reference>
<evidence type="ECO:0000313" key="4">
    <source>
        <dbReference type="EMBL" id="SKA67010.1"/>
    </source>
</evidence>
<feature type="region of interest" description="Disordered" evidence="2">
    <location>
        <begin position="21"/>
        <end position="66"/>
    </location>
</feature>
<sequence>MRKKFLSVVLVSTMAASLLAGCGGKDDETKKANNDTTKKTEETGTKGGEDTTAAPAGDAKIEAPSTDGWDDSKKIYAYSWDDDFSKKLGVVLDKFPEYKDYVEFVTLGVSGTGDEYKQGIKDALEGDKYPTFIPADNDVAKYFSEDDSITMDLAELGFTEDMLANSYDFAKQYGKFGDKLKCLTWQGCPGSVFYRRDIAKEVLGSDDPEKVQEAMADWDKFFETADKLKAAGYKITSGPDDVKYAIWDSQTQPWVKVNDDGTENLQLDDAVKDYFETGKKLYDGGYTNNTSLWSQDGAWAAGQKSDSKVFCYFCCPWMVGVMQGNGATDGDWGAITGPTSYHWGGTYVSVGKDTNNKELAAFLLYELTCDPDIAVEITNKTGDFCNNKAANERLTTGGELAADNAAMKFLGGQNPIEAWAKAAEGISQANVTYADASIKAFIDDAAKSYNAGELKSVDEAVEFVEKKCDSDLHISK</sequence>
<evidence type="ECO:0000256" key="1">
    <source>
        <dbReference type="ARBA" id="ARBA00022729"/>
    </source>
</evidence>
<feature type="chain" id="PRO_5039103941" evidence="3">
    <location>
        <begin position="21"/>
        <end position="476"/>
    </location>
</feature>
<name>A0A1T4VPW9_9FIRM</name>
<dbReference type="SUPFAM" id="SSF53850">
    <property type="entry name" value="Periplasmic binding protein-like II"/>
    <property type="match status" value="1"/>
</dbReference>
<gene>
    <name evidence="4" type="ORF">SAMN02745111_01370</name>
</gene>
<dbReference type="PROSITE" id="PS51257">
    <property type="entry name" value="PROKAR_LIPOPROTEIN"/>
    <property type="match status" value="1"/>
</dbReference>
<proteinExistence type="predicted"/>
<dbReference type="PANTHER" id="PTHR43649:SF33">
    <property type="entry name" value="POLYGALACTURONAN_RHAMNOGALACTURONAN-BINDING PROTEIN YTCQ"/>
    <property type="match status" value="1"/>
</dbReference>
<dbReference type="EMBL" id="FUXZ01000008">
    <property type="protein sequence ID" value="SKA67010.1"/>
    <property type="molecule type" value="Genomic_DNA"/>
</dbReference>
<evidence type="ECO:0000256" key="3">
    <source>
        <dbReference type="SAM" id="SignalP"/>
    </source>
</evidence>
<dbReference type="STRING" id="39495.SAMN02745111_01370"/>
<evidence type="ECO:0000313" key="5">
    <source>
        <dbReference type="Proteomes" id="UP000190814"/>
    </source>
</evidence>
<feature type="compositionally biased region" description="Basic and acidic residues" evidence="2">
    <location>
        <begin position="24"/>
        <end position="49"/>
    </location>
</feature>
<protein>
    <submittedName>
        <fullName evidence="4">ABC-type glycerol-3-phosphate transport system, substrate-binding protein</fullName>
    </submittedName>
</protein>
<evidence type="ECO:0000256" key="2">
    <source>
        <dbReference type="SAM" id="MobiDB-lite"/>
    </source>
</evidence>
<dbReference type="Gene3D" id="3.40.190.10">
    <property type="entry name" value="Periplasmic binding protein-like II"/>
    <property type="match status" value="1"/>
</dbReference>
<organism evidence="4 5">
    <name type="scientific">Eubacterium uniforme</name>
    <dbReference type="NCBI Taxonomy" id="39495"/>
    <lineage>
        <taxon>Bacteria</taxon>
        <taxon>Bacillati</taxon>
        <taxon>Bacillota</taxon>
        <taxon>Clostridia</taxon>
        <taxon>Eubacteriales</taxon>
        <taxon>Eubacteriaceae</taxon>
        <taxon>Eubacterium</taxon>
    </lineage>
</organism>